<sequence length="78" mass="8789">MKPDPVSGHSTGAYNRDGIARRARFYQSSGPGKRQKEFFKLREEGVLWNSGFDSWAGSSFGWGSDNFPCLLDYGKHKN</sequence>
<dbReference type="AlphaFoldDB" id="A0AAV4RU92"/>
<dbReference type="EMBL" id="BPLQ01006783">
    <property type="protein sequence ID" value="GIY25174.1"/>
    <property type="molecule type" value="Genomic_DNA"/>
</dbReference>
<accession>A0AAV4RU92</accession>
<dbReference type="Proteomes" id="UP001054837">
    <property type="component" value="Unassembled WGS sequence"/>
</dbReference>
<name>A0AAV4RU92_9ARAC</name>
<proteinExistence type="predicted"/>
<evidence type="ECO:0000313" key="2">
    <source>
        <dbReference type="Proteomes" id="UP001054837"/>
    </source>
</evidence>
<keyword evidence="2" id="KW-1185">Reference proteome</keyword>
<comment type="caution">
    <text evidence="1">The sequence shown here is derived from an EMBL/GenBank/DDBJ whole genome shotgun (WGS) entry which is preliminary data.</text>
</comment>
<evidence type="ECO:0000313" key="1">
    <source>
        <dbReference type="EMBL" id="GIY25174.1"/>
    </source>
</evidence>
<gene>
    <name evidence="1" type="ORF">CDAR_615461</name>
</gene>
<organism evidence="1 2">
    <name type="scientific">Caerostris darwini</name>
    <dbReference type="NCBI Taxonomy" id="1538125"/>
    <lineage>
        <taxon>Eukaryota</taxon>
        <taxon>Metazoa</taxon>
        <taxon>Ecdysozoa</taxon>
        <taxon>Arthropoda</taxon>
        <taxon>Chelicerata</taxon>
        <taxon>Arachnida</taxon>
        <taxon>Araneae</taxon>
        <taxon>Araneomorphae</taxon>
        <taxon>Entelegynae</taxon>
        <taxon>Araneoidea</taxon>
        <taxon>Araneidae</taxon>
        <taxon>Caerostris</taxon>
    </lineage>
</organism>
<protein>
    <submittedName>
        <fullName evidence="1">Uncharacterized protein</fullName>
    </submittedName>
</protein>
<reference evidence="1 2" key="1">
    <citation type="submission" date="2021-06" db="EMBL/GenBank/DDBJ databases">
        <title>Caerostris darwini draft genome.</title>
        <authorList>
            <person name="Kono N."/>
            <person name="Arakawa K."/>
        </authorList>
    </citation>
    <scope>NUCLEOTIDE SEQUENCE [LARGE SCALE GENOMIC DNA]</scope>
</reference>